<dbReference type="InterPro" id="IPR011330">
    <property type="entry name" value="Glyco_hydro/deAcase_b/a-brl"/>
</dbReference>
<dbReference type="RefSeq" id="WP_012056605.1">
    <property type="nucleotide sequence ID" value="NZ_CP007389.1"/>
</dbReference>
<keyword evidence="2" id="KW-0732">Signal</keyword>
<dbReference type="Proteomes" id="UP000185490">
    <property type="component" value="Chromosome"/>
</dbReference>
<proteinExistence type="predicted"/>
<reference evidence="4 5" key="1">
    <citation type="submission" date="2014-02" db="EMBL/GenBank/DDBJ databases">
        <title>Diversity of Thermotogales isolates from hydrothermal vents.</title>
        <authorList>
            <person name="Haverkamp T.H.A."/>
            <person name="Lossouarn J."/>
            <person name="Geslin C."/>
            <person name="Nesbo C.L."/>
        </authorList>
    </citation>
    <scope>NUCLEOTIDE SEQUENCE [LARGE SCALE GENOMIC DNA]</scope>
    <source>
        <strain evidence="4 5">431</strain>
    </source>
</reference>
<evidence type="ECO:0000259" key="3">
    <source>
        <dbReference type="PROSITE" id="PS51677"/>
    </source>
</evidence>
<sequence>MKKWILLFLLISYISFSNIVIFIYHRFDDERYLSTNTWTSELEMHIKLVKKLGYSIWTLKDLEDYIYGNKKEENAVIFTIDDGYITTYTKAFPIFKKYNVPFSVFLYFGGVGHSKEYLSWDMVKKMADYGVEFGHHSVSHDKFPFKNIDYFEKDLVEGLKIWKEHMGTSLKYYAYPYGYYNQEMIEVLKKHGFKLAFIQLSGAYSKEISPYEIPREPLLQDWATESHVRYILSRKPLVLKEKPYYWKNGKLYIKAHLEGFKNPVVYIREKGIVKSEFKNGVLTAGPFEIENEINSLMLSVRGENKKEYVRYYLIIRRSFDEHH</sequence>
<organism evidence="4 5">
    <name type="scientific">Thermosipho melanesiensis</name>
    <dbReference type="NCBI Taxonomy" id="46541"/>
    <lineage>
        <taxon>Bacteria</taxon>
        <taxon>Thermotogati</taxon>
        <taxon>Thermotogota</taxon>
        <taxon>Thermotogae</taxon>
        <taxon>Thermotogales</taxon>
        <taxon>Fervidobacteriaceae</taxon>
        <taxon>Thermosipho</taxon>
    </lineage>
</organism>
<keyword evidence="5" id="KW-1185">Reference proteome</keyword>
<dbReference type="PROSITE" id="PS51677">
    <property type="entry name" value="NODB"/>
    <property type="match status" value="1"/>
</dbReference>
<dbReference type="PANTHER" id="PTHR34216">
    <property type="match status" value="1"/>
</dbReference>
<name>A0ABM6GCX4_9BACT</name>
<dbReference type="InterPro" id="IPR002509">
    <property type="entry name" value="NODB_dom"/>
</dbReference>
<evidence type="ECO:0000313" key="5">
    <source>
        <dbReference type="Proteomes" id="UP000185490"/>
    </source>
</evidence>
<dbReference type="InterPro" id="IPR051398">
    <property type="entry name" value="Polysacch_Deacetylase"/>
</dbReference>
<dbReference type="PANTHER" id="PTHR34216:SF3">
    <property type="entry name" value="POLY-BETA-1,6-N-ACETYL-D-GLUCOSAMINE N-DEACETYLASE"/>
    <property type="match status" value="1"/>
</dbReference>
<dbReference type="Gene3D" id="3.20.20.370">
    <property type="entry name" value="Glycoside hydrolase/deacetylase"/>
    <property type="match status" value="1"/>
</dbReference>
<evidence type="ECO:0000313" key="4">
    <source>
        <dbReference type="EMBL" id="APT73432.1"/>
    </source>
</evidence>
<accession>A0ABM6GCX4</accession>
<evidence type="ECO:0000256" key="1">
    <source>
        <dbReference type="ARBA" id="ARBA00004613"/>
    </source>
</evidence>
<comment type="subcellular location">
    <subcellularLocation>
        <location evidence="1">Secreted</location>
    </subcellularLocation>
</comment>
<dbReference type="EMBL" id="CP007389">
    <property type="protein sequence ID" value="APT73432.1"/>
    <property type="molecule type" value="Genomic_DNA"/>
</dbReference>
<protein>
    <submittedName>
        <fullName evidence="4">Polysaccharide deacetylase</fullName>
    </submittedName>
</protein>
<feature type="domain" description="NodB homology" evidence="3">
    <location>
        <begin position="74"/>
        <end position="323"/>
    </location>
</feature>
<dbReference type="Pfam" id="PF01522">
    <property type="entry name" value="Polysacc_deac_1"/>
    <property type="match status" value="1"/>
</dbReference>
<evidence type="ECO:0000256" key="2">
    <source>
        <dbReference type="ARBA" id="ARBA00022729"/>
    </source>
</evidence>
<dbReference type="SUPFAM" id="SSF88713">
    <property type="entry name" value="Glycoside hydrolase/deacetylase"/>
    <property type="match status" value="1"/>
</dbReference>
<gene>
    <name evidence="4" type="ORF">BW47_02040</name>
</gene>